<sequence length="165" mass="16921">MSADVPSSATHPTPEPGTDFGESAPAVIAFARVTDSPITVDECVAAVENDHAGAVVTFAGVVRDHDEGKGVAWLRYSAHPTADAVLREVVAETALAFPGTTIAAAHRVGDLSITDVALACAVASAHRGTAFAACAALVDEIKARVPIWKEQGFTDGTTEWVAALG</sequence>
<dbReference type="OrthoDB" id="9794429at2"/>
<dbReference type="STRING" id="150121.SAMN06296010_0134"/>
<dbReference type="InterPro" id="IPR003448">
    <property type="entry name" value="Mopterin_biosynth_MoaE"/>
</dbReference>
<gene>
    <name evidence="2" type="ORF">SAMN06296010_0134</name>
</gene>
<proteinExistence type="predicted"/>
<dbReference type="SUPFAM" id="SSF54690">
    <property type="entry name" value="Molybdopterin synthase subunit MoaE"/>
    <property type="match status" value="1"/>
</dbReference>
<evidence type="ECO:0000313" key="3">
    <source>
        <dbReference type="Proteomes" id="UP000193244"/>
    </source>
</evidence>
<name>A0A1X7I406_9MICO</name>
<dbReference type="Proteomes" id="UP000193244">
    <property type="component" value="Unassembled WGS sequence"/>
</dbReference>
<dbReference type="RefSeq" id="WP_139824670.1">
    <property type="nucleotide sequence ID" value="NZ_FXAY01000001.1"/>
</dbReference>
<dbReference type="AlphaFoldDB" id="A0A1X7I406"/>
<protein>
    <submittedName>
        <fullName evidence="2">Molybdopterin synthase subunit MoaE</fullName>
    </submittedName>
</protein>
<organism evidence="2 3">
    <name type="scientific">Agreia pratensis</name>
    <dbReference type="NCBI Taxonomy" id="150121"/>
    <lineage>
        <taxon>Bacteria</taxon>
        <taxon>Bacillati</taxon>
        <taxon>Actinomycetota</taxon>
        <taxon>Actinomycetes</taxon>
        <taxon>Micrococcales</taxon>
        <taxon>Microbacteriaceae</taxon>
        <taxon>Agreia</taxon>
    </lineage>
</organism>
<dbReference type="PANTHER" id="PTHR23404">
    <property type="entry name" value="MOLYBDOPTERIN SYNTHASE RELATED"/>
    <property type="match status" value="1"/>
</dbReference>
<keyword evidence="3" id="KW-1185">Reference proteome</keyword>
<evidence type="ECO:0000256" key="1">
    <source>
        <dbReference type="SAM" id="MobiDB-lite"/>
    </source>
</evidence>
<dbReference type="EMBL" id="FXAY01000001">
    <property type="protein sequence ID" value="SMG08698.1"/>
    <property type="molecule type" value="Genomic_DNA"/>
</dbReference>
<feature type="region of interest" description="Disordered" evidence="1">
    <location>
        <begin position="1"/>
        <end position="21"/>
    </location>
</feature>
<dbReference type="CDD" id="cd00756">
    <property type="entry name" value="MoaE"/>
    <property type="match status" value="1"/>
</dbReference>
<dbReference type="Pfam" id="PF02391">
    <property type="entry name" value="MoaE"/>
    <property type="match status" value="1"/>
</dbReference>
<dbReference type="Gene3D" id="3.90.1170.40">
    <property type="entry name" value="Molybdopterin biosynthesis MoaE subunit"/>
    <property type="match status" value="1"/>
</dbReference>
<evidence type="ECO:0000313" key="2">
    <source>
        <dbReference type="EMBL" id="SMG08698.1"/>
    </source>
</evidence>
<accession>A0A1X7I406</accession>
<feature type="compositionally biased region" description="Polar residues" evidence="1">
    <location>
        <begin position="1"/>
        <end position="11"/>
    </location>
</feature>
<dbReference type="InterPro" id="IPR036563">
    <property type="entry name" value="MoaE_sf"/>
</dbReference>
<dbReference type="GO" id="GO:0006777">
    <property type="term" value="P:Mo-molybdopterin cofactor biosynthetic process"/>
    <property type="evidence" value="ECO:0007669"/>
    <property type="project" value="InterPro"/>
</dbReference>
<reference evidence="3" key="1">
    <citation type="submission" date="2017-04" db="EMBL/GenBank/DDBJ databases">
        <authorList>
            <person name="Varghese N."/>
            <person name="Submissions S."/>
        </authorList>
    </citation>
    <scope>NUCLEOTIDE SEQUENCE [LARGE SCALE GENOMIC DNA]</scope>
    <source>
        <strain evidence="3">VKM Ac-2510</strain>
    </source>
</reference>